<dbReference type="GO" id="GO:0006355">
    <property type="term" value="P:regulation of DNA-templated transcription"/>
    <property type="evidence" value="ECO:0007669"/>
    <property type="project" value="InterPro"/>
</dbReference>
<feature type="compositionally biased region" description="Polar residues" evidence="4">
    <location>
        <begin position="1"/>
        <end position="13"/>
    </location>
</feature>
<dbReference type="InterPro" id="IPR003822">
    <property type="entry name" value="PAH"/>
</dbReference>
<evidence type="ECO:0000256" key="3">
    <source>
        <dbReference type="PROSITE-ProRule" id="PRU00810"/>
    </source>
</evidence>
<dbReference type="AlphaFoldDB" id="A0AA40DLQ8"/>
<keyword evidence="6" id="KW-1185">Reference proteome</keyword>
<feature type="compositionally biased region" description="Basic and acidic residues" evidence="4">
    <location>
        <begin position="142"/>
        <end position="155"/>
    </location>
</feature>
<comment type="caution">
    <text evidence="5">The sequence shown here is derived from an EMBL/GenBank/DDBJ whole genome shotgun (WGS) entry which is preliminary data.</text>
</comment>
<reference evidence="5" key="1">
    <citation type="submission" date="2023-06" db="EMBL/GenBank/DDBJ databases">
        <title>Genome-scale phylogeny and comparative genomics of the fungal order Sordariales.</title>
        <authorList>
            <consortium name="Lawrence Berkeley National Laboratory"/>
            <person name="Hensen N."/>
            <person name="Bonometti L."/>
            <person name="Westerberg I."/>
            <person name="Brannstrom I.O."/>
            <person name="Guillou S."/>
            <person name="Cros-Aarteil S."/>
            <person name="Calhoun S."/>
            <person name="Haridas S."/>
            <person name="Kuo A."/>
            <person name="Mondo S."/>
            <person name="Pangilinan J."/>
            <person name="Riley R."/>
            <person name="Labutti K."/>
            <person name="Andreopoulos B."/>
            <person name="Lipzen A."/>
            <person name="Chen C."/>
            <person name="Yanf M."/>
            <person name="Daum C."/>
            <person name="Ng V."/>
            <person name="Clum A."/>
            <person name="Steindorff A."/>
            <person name="Ohm R."/>
            <person name="Martin F."/>
            <person name="Silar P."/>
            <person name="Natvig D."/>
            <person name="Lalanne C."/>
            <person name="Gautier V."/>
            <person name="Ament-Velasquez S.L."/>
            <person name="Kruys A."/>
            <person name="Hutchinson M.I."/>
            <person name="Powell A.J."/>
            <person name="Barry K."/>
            <person name="Miller A.N."/>
            <person name="Grigoriev I.V."/>
            <person name="Debuchy R."/>
            <person name="Gladieux P."/>
            <person name="Thoren M.H."/>
            <person name="Johannesson H."/>
        </authorList>
    </citation>
    <scope>NUCLEOTIDE SEQUENCE</scope>
    <source>
        <strain evidence="5">SMH4607-1</strain>
    </source>
</reference>
<evidence type="ECO:0000313" key="5">
    <source>
        <dbReference type="EMBL" id="KAK0705442.1"/>
    </source>
</evidence>
<proteinExistence type="predicted"/>
<keyword evidence="2 3" id="KW-0539">Nucleus</keyword>
<evidence type="ECO:0000256" key="1">
    <source>
        <dbReference type="ARBA" id="ARBA00004123"/>
    </source>
</evidence>
<sequence>MAWTPGKQSFSRHNSPRFRHKPLQNISTSRAEQRTTRLAQHLTAKLEMEQSAPFPQCPGILGGGETQFARSVQFIQEVQGRFQPSRPELYQRFLQAFKDVFGPTGQLQSQSAVEIAAGVHEKMKEVFKDDPDLLEKFTAFLPKDDAATEPDKDDITADEVD</sequence>
<dbReference type="GO" id="GO:0005634">
    <property type="term" value="C:nucleus"/>
    <property type="evidence" value="ECO:0007669"/>
    <property type="project" value="UniProtKB-SubCell"/>
</dbReference>
<dbReference type="Gene3D" id="1.20.1160.11">
    <property type="entry name" value="Paired amphipathic helix"/>
    <property type="match status" value="1"/>
</dbReference>
<dbReference type="Proteomes" id="UP001172102">
    <property type="component" value="Unassembled WGS sequence"/>
</dbReference>
<feature type="region of interest" description="Disordered" evidence="4">
    <location>
        <begin position="142"/>
        <end position="161"/>
    </location>
</feature>
<evidence type="ECO:0000256" key="2">
    <source>
        <dbReference type="ARBA" id="ARBA00023242"/>
    </source>
</evidence>
<organism evidence="5 6">
    <name type="scientific">Lasiosphaeris hirsuta</name>
    <dbReference type="NCBI Taxonomy" id="260670"/>
    <lineage>
        <taxon>Eukaryota</taxon>
        <taxon>Fungi</taxon>
        <taxon>Dikarya</taxon>
        <taxon>Ascomycota</taxon>
        <taxon>Pezizomycotina</taxon>
        <taxon>Sordariomycetes</taxon>
        <taxon>Sordariomycetidae</taxon>
        <taxon>Sordariales</taxon>
        <taxon>Lasiosphaeriaceae</taxon>
        <taxon>Lasiosphaeris</taxon>
    </lineage>
</organism>
<dbReference type="EMBL" id="JAUKUA010000007">
    <property type="protein sequence ID" value="KAK0705442.1"/>
    <property type="molecule type" value="Genomic_DNA"/>
</dbReference>
<protein>
    <submittedName>
        <fullName evidence="5">Uncharacterized protein</fullName>
    </submittedName>
</protein>
<dbReference type="SUPFAM" id="SSF47762">
    <property type="entry name" value="PAH2 domain"/>
    <property type="match status" value="1"/>
</dbReference>
<evidence type="ECO:0000256" key="4">
    <source>
        <dbReference type="SAM" id="MobiDB-lite"/>
    </source>
</evidence>
<dbReference type="PROSITE" id="PS51477">
    <property type="entry name" value="PAH"/>
    <property type="match status" value="1"/>
</dbReference>
<dbReference type="Pfam" id="PF02671">
    <property type="entry name" value="PAH"/>
    <property type="match status" value="1"/>
</dbReference>
<dbReference type="InterPro" id="IPR036600">
    <property type="entry name" value="PAH_sf"/>
</dbReference>
<feature type="region of interest" description="Disordered" evidence="4">
    <location>
        <begin position="1"/>
        <end position="33"/>
    </location>
</feature>
<gene>
    <name evidence="5" type="ORF">B0H67DRAFT_594072</name>
</gene>
<name>A0AA40DLQ8_9PEZI</name>
<evidence type="ECO:0000313" key="6">
    <source>
        <dbReference type="Proteomes" id="UP001172102"/>
    </source>
</evidence>
<accession>A0AA40DLQ8</accession>
<comment type="subcellular location">
    <subcellularLocation>
        <location evidence="1 3">Nucleus</location>
    </subcellularLocation>
</comment>